<comment type="caution">
    <text evidence="5">The sequence shown here is derived from an EMBL/GenBank/DDBJ whole genome shotgun (WGS) entry which is preliminary data.</text>
</comment>
<evidence type="ECO:0000256" key="1">
    <source>
        <dbReference type="ARBA" id="ARBA00022723"/>
    </source>
</evidence>
<evidence type="ECO:0000313" key="5">
    <source>
        <dbReference type="EMBL" id="PFH36192.1"/>
    </source>
</evidence>
<dbReference type="EMBL" id="NWUJ01000003">
    <property type="protein sequence ID" value="PFH36192.1"/>
    <property type="molecule type" value="Genomic_DNA"/>
</dbReference>
<keyword evidence="3" id="KW-0862">Zinc</keyword>
<keyword evidence="6" id="KW-1185">Reference proteome</keyword>
<dbReference type="Pfam" id="PF04968">
    <property type="entry name" value="CHORD"/>
    <property type="match status" value="2"/>
</dbReference>
<keyword evidence="1" id="KW-0479">Metal-binding</keyword>
<dbReference type="RefSeq" id="XP_029220201.1">
    <property type="nucleotide sequence ID" value="XM_029362835.1"/>
</dbReference>
<sequence>MADESTHSNDMNAKKKCTRPGCGKTYVDAENDERSCVHHSAMPIFHDGVKRWPCCDGEAWDWSDFMAIKGCTAGKHTDVKPERPSAVTRATPAPVPAVVKDIEEFNRQQTEEEVAKKKLKEAEAPAPQTLLVTPAGNYKCCNKGCNKEYPPSENSPTACNFHPGQPVFRDCMKSWTCCQAKSYDWDEFMKIPPCQTGPHVPKMVPQS</sequence>
<dbReference type="VEuPathDB" id="ToxoDB:BESB_043840"/>
<proteinExistence type="predicted"/>
<name>A0A2A9ML74_BESBE</name>
<dbReference type="PANTHER" id="PTHR46983">
    <property type="entry name" value="CYSTEINE AND HISTIDINE-RICH DOMAIN-CONTAINING PROTEIN 1"/>
    <property type="match status" value="1"/>
</dbReference>
<dbReference type="Gene3D" id="4.10.1130.20">
    <property type="match status" value="2"/>
</dbReference>
<dbReference type="GeneID" id="40309314"/>
<dbReference type="STRING" id="94643.A0A2A9ML74"/>
<evidence type="ECO:0000313" key="6">
    <source>
        <dbReference type="Proteomes" id="UP000224006"/>
    </source>
</evidence>
<dbReference type="PROSITE" id="PS51401">
    <property type="entry name" value="CHORD"/>
    <property type="match status" value="2"/>
</dbReference>
<dbReference type="OrthoDB" id="10261079at2759"/>
<evidence type="ECO:0000256" key="2">
    <source>
        <dbReference type="ARBA" id="ARBA00022737"/>
    </source>
</evidence>
<keyword evidence="2" id="KW-0677">Repeat</keyword>
<dbReference type="PANTHER" id="PTHR46983:SF3">
    <property type="entry name" value="CHPADIPLOID STATE MAINTENANCE PROTEIN CHPA"/>
    <property type="match status" value="1"/>
</dbReference>
<dbReference type="AlphaFoldDB" id="A0A2A9ML74"/>
<feature type="domain" description="CHORD" evidence="4">
    <location>
        <begin position="17"/>
        <end position="76"/>
    </location>
</feature>
<dbReference type="Proteomes" id="UP000224006">
    <property type="component" value="Chromosome III"/>
</dbReference>
<dbReference type="KEGG" id="bbes:BESB_043840"/>
<protein>
    <submittedName>
        <fullName evidence="5">CHORD protein</fullName>
    </submittedName>
</protein>
<accession>A0A2A9ML74</accession>
<gene>
    <name evidence="5" type="ORF">BESB_043840</name>
</gene>
<organism evidence="5 6">
    <name type="scientific">Besnoitia besnoiti</name>
    <name type="common">Apicomplexan protozoan</name>
    <dbReference type="NCBI Taxonomy" id="94643"/>
    <lineage>
        <taxon>Eukaryota</taxon>
        <taxon>Sar</taxon>
        <taxon>Alveolata</taxon>
        <taxon>Apicomplexa</taxon>
        <taxon>Conoidasida</taxon>
        <taxon>Coccidia</taxon>
        <taxon>Eucoccidiorida</taxon>
        <taxon>Eimeriorina</taxon>
        <taxon>Sarcocystidae</taxon>
        <taxon>Besnoitia</taxon>
    </lineage>
</organism>
<dbReference type="InterPro" id="IPR039790">
    <property type="entry name" value="CHRD1"/>
</dbReference>
<reference evidence="5 6" key="1">
    <citation type="submission" date="2017-09" db="EMBL/GenBank/DDBJ databases">
        <title>Genome sequencing of Besnoitia besnoiti strain Bb-Ger1.</title>
        <authorList>
            <person name="Schares G."/>
            <person name="Venepally P."/>
            <person name="Lorenzi H.A."/>
        </authorList>
    </citation>
    <scope>NUCLEOTIDE SEQUENCE [LARGE SCALE GENOMIC DNA]</scope>
    <source>
        <strain evidence="5 6">Bb-Ger1</strain>
    </source>
</reference>
<evidence type="ECO:0000259" key="4">
    <source>
        <dbReference type="PROSITE" id="PS51401"/>
    </source>
</evidence>
<dbReference type="GO" id="GO:0046872">
    <property type="term" value="F:metal ion binding"/>
    <property type="evidence" value="ECO:0007669"/>
    <property type="project" value="UniProtKB-KW"/>
</dbReference>
<feature type="domain" description="CHORD" evidence="4">
    <location>
        <begin position="140"/>
        <end position="199"/>
    </location>
</feature>
<dbReference type="InterPro" id="IPR007051">
    <property type="entry name" value="CHORD_dom"/>
</dbReference>
<evidence type="ECO:0000256" key="3">
    <source>
        <dbReference type="ARBA" id="ARBA00022833"/>
    </source>
</evidence>